<reference evidence="10" key="1">
    <citation type="submission" date="2025-08" db="UniProtKB">
        <authorList>
            <consortium name="RefSeq"/>
        </authorList>
    </citation>
    <scope>IDENTIFICATION</scope>
</reference>
<dbReference type="Gene3D" id="1.10.8.430">
    <property type="entry name" value="Helical domain of apoptotic protease-activating factors"/>
    <property type="match status" value="1"/>
</dbReference>
<dbReference type="GO" id="GO:0005524">
    <property type="term" value="F:ATP binding"/>
    <property type="evidence" value="ECO:0007669"/>
    <property type="project" value="UniProtKB-KW"/>
</dbReference>
<keyword evidence="5" id="KW-0677">Repeat</keyword>
<dbReference type="PANTHER" id="PTHR23155:SF1152">
    <property type="entry name" value="AAA+ ATPASE DOMAIN-CONTAINING PROTEIN"/>
    <property type="match status" value="1"/>
</dbReference>
<keyword evidence="7" id="KW-0611">Plant defense</keyword>
<dbReference type="Pfam" id="PF23559">
    <property type="entry name" value="WHD_DRP"/>
    <property type="match status" value="1"/>
</dbReference>
<name>A0A1S4DE82_TOBAC</name>
<evidence type="ECO:0000256" key="6">
    <source>
        <dbReference type="ARBA" id="ARBA00022741"/>
    </source>
</evidence>
<keyword evidence="6" id="KW-0547">Nucleotide-binding</keyword>
<dbReference type="STRING" id="4097.A0A1S4DE82"/>
<evidence type="ECO:0000256" key="5">
    <source>
        <dbReference type="ARBA" id="ARBA00022737"/>
    </source>
</evidence>
<keyword evidence="8" id="KW-0067">ATP-binding</keyword>
<dbReference type="InterPro" id="IPR036388">
    <property type="entry name" value="WH-like_DNA-bd_sf"/>
</dbReference>
<dbReference type="RefSeq" id="XP_016511648.1">
    <property type="nucleotide sequence ID" value="XM_016656162.1"/>
</dbReference>
<dbReference type="OrthoDB" id="646178at2759"/>
<keyword evidence="3" id="KW-0963">Cytoplasm</keyword>
<dbReference type="SUPFAM" id="SSF52540">
    <property type="entry name" value="P-loop containing nucleoside triphosphate hydrolases"/>
    <property type="match status" value="1"/>
</dbReference>
<comment type="similarity">
    <text evidence="2">Belongs to the disease resistance NB-LRR family.</text>
</comment>
<organism evidence="10">
    <name type="scientific">Nicotiana tabacum</name>
    <name type="common">Common tobacco</name>
    <dbReference type="NCBI Taxonomy" id="4097"/>
    <lineage>
        <taxon>Eukaryota</taxon>
        <taxon>Viridiplantae</taxon>
        <taxon>Streptophyta</taxon>
        <taxon>Embryophyta</taxon>
        <taxon>Tracheophyta</taxon>
        <taxon>Spermatophyta</taxon>
        <taxon>Magnoliopsida</taxon>
        <taxon>eudicotyledons</taxon>
        <taxon>Gunneridae</taxon>
        <taxon>Pentapetalae</taxon>
        <taxon>asterids</taxon>
        <taxon>lamiids</taxon>
        <taxon>Solanales</taxon>
        <taxon>Solanaceae</taxon>
        <taxon>Nicotianoideae</taxon>
        <taxon>Nicotianeae</taxon>
        <taxon>Nicotiana</taxon>
    </lineage>
</organism>
<dbReference type="KEGG" id="nta:107828789"/>
<evidence type="ECO:0000256" key="7">
    <source>
        <dbReference type="ARBA" id="ARBA00022821"/>
    </source>
</evidence>
<dbReference type="PaxDb" id="4097-A0A1S4DE82"/>
<accession>A0A1S4DE82</accession>
<evidence type="ECO:0000313" key="10">
    <source>
        <dbReference type="RefSeq" id="XP_016511648.1"/>
    </source>
</evidence>
<evidence type="ECO:0000259" key="9">
    <source>
        <dbReference type="Pfam" id="PF23559"/>
    </source>
</evidence>
<evidence type="ECO:0000256" key="2">
    <source>
        <dbReference type="ARBA" id="ARBA00008894"/>
    </source>
</evidence>
<protein>
    <submittedName>
        <fullName evidence="10">Late blight resistance protein homolog R1B-12</fullName>
    </submittedName>
</protein>
<sequence length="291" mass="32996">MTEIPRTYLKIWLSDIIKEIKLIKTELTELGKMKEEKTASPAAGKYQLVGFKDVRETIKGRLLGGSRNLDVILIIGMPGIVKTALAQSFKDDKAIVSHFSFLESVVFLRHQIVSSNAKCFTDPYHLRMLTGEESWSLLQRKAFGEEICPDKLKEVGKEIAKKCKGLPLSIVLVGGLLARMEKKEQCWKQMELSLGAKVEDESKDLVQVSYKNLPHKMKPCFLYFGAFLENREISVSKFTNLWIAEGLIENDKEKSLEDIAEEYLEDLVGRNLVIVTKSIYNGKLKDALYTT</sequence>
<dbReference type="GO" id="GO:0005737">
    <property type="term" value="C:cytoplasm"/>
    <property type="evidence" value="ECO:0007669"/>
    <property type="project" value="UniProtKB-SubCell"/>
</dbReference>
<dbReference type="InterPro" id="IPR058922">
    <property type="entry name" value="WHD_DRP"/>
</dbReference>
<dbReference type="FunFam" id="1.10.10.10:FF:000322">
    <property type="entry name" value="Probable disease resistance protein At1g63360"/>
    <property type="match status" value="1"/>
</dbReference>
<keyword evidence="4" id="KW-0433">Leucine-rich repeat</keyword>
<evidence type="ECO:0000256" key="3">
    <source>
        <dbReference type="ARBA" id="ARBA00022490"/>
    </source>
</evidence>
<dbReference type="OMA" id="VEMWIGG"/>
<dbReference type="InterPro" id="IPR027417">
    <property type="entry name" value="P-loop_NTPase"/>
</dbReference>
<evidence type="ECO:0000256" key="4">
    <source>
        <dbReference type="ARBA" id="ARBA00022614"/>
    </source>
</evidence>
<dbReference type="Gene3D" id="1.10.10.10">
    <property type="entry name" value="Winged helix-like DNA-binding domain superfamily/Winged helix DNA-binding domain"/>
    <property type="match status" value="1"/>
</dbReference>
<comment type="subcellular location">
    <subcellularLocation>
        <location evidence="1">Cytoplasm</location>
    </subcellularLocation>
</comment>
<evidence type="ECO:0000256" key="8">
    <source>
        <dbReference type="ARBA" id="ARBA00022840"/>
    </source>
</evidence>
<dbReference type="GO" id="GO:0043531">
    <property type="term" value="F:ADP binding"/>
    <property type="evidence" value="ECO:0007669"/>
    <property type="project" value="InterPro"/>
</dbReference>
<proteinExistence type="inferred from homology"/>
<dbReference type="SMR" id="A0A1S4DE82"/>
<gene>
    <name evidence="10" type="primary">LOC107828789</name>
</gene>
<dbReference type="InterPro" id="IPR044974">
    <property type="entry name" value="Disease_R_plants"/>
</dbReference>
<dbReference type="GO" id="GO:0006952">
    <property type="term" value="P:defense response"/>
    <property type="evidence" value="ECO:0007669"/>
    <property type="project" value="UniProtKB-KW"/>
</dbReference>
<evidence type="ECO:0000256" key="1">
    <source>
        <dbReference type="ARBA" id="ARBA00004496"/>
    </source>
</evidence>
<dbReference type="AlphaFoldDB" id="A0A1S4DE82"/>
<feature type="domain" description="Disease resistance protein winged helix" evidence="9">
    <location>
        <begin position="227"/>
        <end position="277"/>
    </location>
</feature>
<dbReference type="PANTHER" id="PTHR23155">
    <property type="entry name" value="DISEASE RESISTANCE PROTEIN RP"/>
    <property type="match status" value="1"/>
</dbReference>
<dbReference type="InterPro" id="IPR042197">
    <property type="entry name" value="Apaf_helical"/>
</dbReference>
<dbReference type="Gene3D" id="3.40.50.300">
    <property type="entry name" value="P-loop containing nucleotide triphosphate hydrolases"/>
    <property type="match status" value="1"/>
</dbReference>